<dbReference type="EMBL" id="AP023322">
    <property type="protein sequence ID" value="BCI63620.1"/>
    <property type="molecule type" value="Genomic_DNA"/>
</dbReference>
<dbReference type="KEGG" id="copr:Cop2CBH44_19730"/>
<keyword evidence="1" id="KW-1133">Transmembrane helix</keyword>
<keyword evidence="1" id="KW-0812">Transmembrane</keyword>
<evidence type="ECO:0000313" key="3">
    <source>
        <dbReference type="Proteomes" id="UP000594042"/>
    </source>
</evidence>
<accession>A0A7G1HVN9</accession>
<organism evidence="2 3">
    <name type="scientific">Coprobacter secundus subsp. similis</name>
    <dbReference type="NCBI Taxonomy" id="2751153"/>
    <lineage>
        <taxon>Bacteria</taxon>
        <taxon>Pseudomonadati</taxon>
        <taxon>Bacteroidota</taxon>
        <taxon>Bacteroidia</taxon>
        <taxon>Bacteroidales</taxon>
        <taxon>Barnesiellaceae</taxon>
        <taxon>Coprobacter</taxon>
    </lineage>
</organism>
<reference evidence="3" key="1">
    <citation type="submission" date="2020-07" db="EMBL/GenBank/DDBJ databases">
        <title>Complete genome sequencing of Coprobacter sp. strain 2CBH44.</title>
        <authorList>
            <person name="Sakamoto M."/>
            <person name="Murakami T."/>
            <person name="Mori H."/>
        </authorList>
    </citation>
    <scope>NUCLEOTIDE SEQUENCE [LARGE SCALE GENOMIC DNA]</scope>
    <source>
        <strain evidence="3">2CBH44</strain>
    </source>
</reference>
<keyword evidence="1" id="KW-0472">Membrane</keyword>
<gene>
    <name evidence="2" type="ORF">Cop2CBH44_19730</name>
</gene>
<evidence type="ECO:0000256" key="1">
    <source>
        <dbReference type="SAM" id="Phobius"/>
    </source>
</evidence>
<evidence type="ECO:0000313" key="2">
    <source>
        <dbReference type="EMBL" id="BCI63620.1"/>
    </source>
</evidence>
<keyword evidence="3" id="KW-1185">Reference proteome</keyword>
<feature type="transmembrane region" description="Helical" evidence="1">
    <location>
        <begin position="12"/>
        <end position="31"/>
    </location>
</feature>
<dbReference type="Proteomes" id="UP000594042">
    <property type="component" value="Chromosome"/>
</dbReference>
<name>A0A7G1HVN9_9BACT</name>
<proteinExistence type="predicted"/>
<dbReference type="AlphaFoldDB" id="A0A7G1HVN9"/>
<protein>
    <submittedName>
        <fullName evidence="2">Uncharacterized protein</fullName>
    </submittedName>
</protein>
<sequence length="32" mass="3945">MSINFKIYRIFVLKYYFTTLLIINIQLDFIIS</sequence>